<protein>
    <submittedName>
        <fullName evidence="2">Uncharacterized protein</fullName>
    </submittedName>
</protein>
<sequence>MEQHVIITRKTVELSVPDIAGCPNPQHDKAQGQANLQMTKDQMSLYFFFFRKVRLRRFFRLLEPPITHRLRAFPTNKENHTHGVSESSTNMSTRTISIYR</sequence>
<keyword evidence="3" id="KW-1185">Reference proteome</keyword>
<evidence type="ECO:0000313" key="2">
    <source>
        <dbReference type="EMBL" id="KFI45827.1"/>
    </source>
</evidence>
<proteinExistence type="predicted"/>
<evidence type="ECO:0000313" key="3">
    <source>
        <dbReference type="Proteomes" id="UP000029096"/>
    </source>
</evidence>
<reference evidence="2 3" key="1">
    <citation type="submission" date="2014-03" db="EMBL/GenBank/DDBJ databases">
        <title>Genomics of Bifidobacteria.</title>
        <authorList>
            <person name="Ventura M."/>
            <person name="Milani C."/>
            <person name="Lugli G.A."/>
        </authorList>
    </citation>
    <scope>NUCLEOTIDE SEQUENCE [LARGE SCALE GENOMIC DNA]</scope>
    <source>
        <strain evidence="2 3">DSM 22767</strain>
    </source>
</reference>
<name>A0A086ZH27_9BIFI</name>
<feature type="region of interest" description="Disordered" evidence="1">
    <location>
        <begin position="77"/>
        <end position="100"/>
    </location>
</feature>
<feature type="compositionally biased region" description="Polar residues" evidence="1">
    <location>
        <begin position="84"/>
        <end position="100"/>
    </location>
</feature>
<organism evidence="2 3">
    <name type="scientific">Bifidobacterium bohemicum DSM 22767</name>
    <dbReference type="NCBI Taxonomy" id="1437606"/>
    <lineage>
        <taxon>Bacteria</taxon>
        <taxon>Bacillati</taxon>
        <taxon>Actinomycetota</taxon>
        <taxon>Actinomycetes</taxon>
        <taxon>Bifidobacteriales</taxon>
        <taxon>Bifidobacteriaceae</taxon>
        <taxon>Bifidobacterium</taxon>
    </lineage>
</organism>
<gene>
    <name evidence="2" type="ORF">BBOH_0630</name>
</gene>
<accession>A0A086ZH27</accession>
<dbReference type="Proteomes" id="UP000029096">
    <property type="component" value="Unassembled WGS sequence"/>
</dbReference>
<comment type="caution">
    <text evidence="2">The sequence shown here is derived from an EMBL/GenBank/DDBJ whole genome shotgun (WGS) entry which is preliminary data.</text>
</comment>
<dbReference type="AlphaFoldDB" id="A0A086ZH27"/>
<evidence type="ECO:0000256" key="1">
    <source>
        <dbReference type="SAM" id="MobiDB-lite"/>
    </source>
</evidence>
<dbReference type="EMBL" id="JGYP01000002">
    <property type="protein sequence ID" value="KFI45827.1"/>
    <property type="molecule type" value="Genomic_DNA"/>
</dbReference>